<evidence type="ECO:0000313" key="3">
    <source>
        <dbReference type="EMBL" id="PRW51142.1"/>
    </source>
</evidence>
<feature type="transmembrane region" description="Helical" evidence="2">
    <location>
        <begin position="116"/>
        <end position="136"/>
    </location>
</feature>
<dbReference type="Proteomes" id="UP000239899">
    <property type="component" value="Unassembled WGS sequence"/>
</dbReference>
<dbReference type="OrthoDB" id="530005at2759"/>
<sequence>MSLARVTPCSVLRPAAAASSSMRSAQQQHRAAAAAPLLAGWRRQRRRQRQAAVHASEEDLDQQLQADLERLRQRQAAASGGGVPQAASAARQQQQQQAASSGGSPLGGLKDAVDKVLIADFFFILFALAWLGVALGERSALQSTRLLDTWLSLWQWVFQPAIGVLMLGAIVSGAVGWAKDNLGGGQR</sequence>
<feature type="region of interest" description="Disordered" evidence="1">
    <location>
        <begin position="82"/>
        <end position="105"/>
    </location>
</feature>
<reference evidence="3 4" key="1">
    <citation type="journal article" date="2018" name="Plant J.">
        <title>Genome sequences of Chlorella sorokiniana UTEX 1602 and Micractinium conductrix SAG 241.80: implications to maltose excretion by a green alga.</title>
        <authorList>
            <person name="Arriola M.B."/>
            <person name="Velmurugan N."/>
            <person name="Zhang Y."/>
            <person name="Plunkett M.H."/>
            <person name="Hondzo H."/>
            <person name="Barney B.M."/>
        </authorList>
    </citation>
    <scope>NUCLEOTIDE SEQUENCE [LARGE SCALE GENOMIC DNA]</scope>
    <source>
        <strain evidence="4">UTEX 1602</strain>
    </source>
</reference>
<dbReference type="AlphaFoldDB" id="A0A2P6TP85"/>
<comment type="caution">
    <text evidence="3">The sequence shown here is derived from an EMBL/GenBank/DDBJ whole genome shotgun (WGS) entry which is preliminary data.</text>
</comment>
<evidence type="ECO:0000256" key="1">
    <source>
        <dbReference type="SAM" id="MobiDB-lite"/>
    </source>
</evidence>
<keyword evidence="2" id="KW-1133">Transmembrane helix</keyword>
<name>A0A2P6TP85_CHLSO</name>
<protein>
    <submittedName>
        <fullName evidence="3">Uncharacterized protein</fullName>
    </submittedName>
</protein>
<keyword evidence="4" id="KW-1185">Reference proteome</keyword>
<feature type="compositionally biased region" description="Low complexity" evidence="1">
    <location>
        <begin position="85"/>
        <end position="101"/>
    </location>
</feature>
<feature type="transmembrane region" description="Helical" evidence="2">
    <location>
        <begin position="156"/>
        <end position="178"/>
    </location>
</feature>
<organism evidence="3 4">
    <name type="scientific">Chlorella sorokiniana</name>
    <name type="common">Freshwater green alga</name>
    <dbReference type="NCBI Taxonomy" id="3076"/>
    <lineage>
        <taxon>Eukaryota</taxon>
        <taxon>Viridiplantae</taxon>
        <taxon>Chlorophyta</taxon>
        <taxon>core chlorophytes</taxon>
        <taxon>Trebouxiophyceae</taxon>
        <taxon>Chlorellales</taxon>
        <taxon>Chlorellaceae</taxon>
        <taxon>Chlorella clade</taxon>
        <taxon>Chlorella</taxon>
    </lineage>
</organism>
<evidence type="ECO:0000256" key="2">
    <source>
        <dbReference type="SAM" id="Phobius"/>
    </source>
</evidence>
<keyword evidence="2" id="KW-0472">Membrane</keyword>
<proteinExistence type="predicted"/>
<accession>A0A2P6TP85</accession>
<evidence type="ECO:0000313" key="4">
    <source>
        <dbReference type="Proteomes" id="UP000239899"/>
    </source>
</evidence>
<gene>
    <name evidence="3" type="ORF">C2E21_5655</name>
</gene>
<dbReference type="EMBL" id="LHPG02000010">
    <property type="protein sequence ID" value="PRW51142.1"/>
    <property type="molecule type" value="Genomic_DNA"/>
</dbReference>
<keyword evidence="2" id="KW-0812">Transmembrane</keyword>